<dbReference type="GO" id="GO:0003938">
    <property type="term" value="F:IMP dehydrogenase activity"/>
    <property type="evidence" value="ECO:0007669"/>
    <property type="project" value="InterPro"/>
</dbReference>
<evidence type="ECO:0000313" key="4">
    <source>
        <dbReference type="Proteomes" id="UP000178315"/>
    </source>
</evidence>
<organism evidence="3 4">
    <name type="scientific">Candidatus Jacksonbacteria bacterium RIFCSPLOWO2_02_FULL_44_20</name>
    <dbReference type="NCBI Taxonomy" id="1798460"/>
    <lineage>
        <taxon>Bacteria</taxon>
        <taxon>Candidatus Jacksoniibacteriota</taxon>
    </lineage>
</organism>
<feature type="domain" description="IMP dehydrogenase/GMP reductase" evidence="2">
    <location>
        <begin position="6"/>
        <end position="348"/>
    </location>
</feature>
<dbReference type="InterPro" id="IPR013785">
    <property type="entry name" value="Aldolase_TIM"/>
</dbReference>
<sequence length="351" mass="37023">MKIIKAFSFDDVLLLPCKSSVLPKDTDISTRLTRRIRLQIPIISAAMDTVTESALASSIANLGGIGIIHKNMSADSQAKEVMAVKQKKLLVGAAISTGDEQFRRAQTLVKAGADLLVVDTAHGHSKGVVEMVCRIKKNPCFNKIDVIAGNIATRDGAYDLARAGADAVKVGMGPGFVCITRIVAGIGVPQITAIMEALAGVRLAKKDTPVIADGGIKHSGDIAKAIGAGASSVMLGNLLAGTDEAPGEIIEKDGKKYKIFRGMGSFEAMLEGSKDRYAQSDVLPTKLVPEGVSIMIPYRGSLSEHVRILAGGLRSSMGYLGAKTISEFQKKARFIEITGSGAKEGHRHSVI</sequence>
<dbReference type="InterPro" id="IPR001093">
    <property type="entry name" value="IMP_DH_GMPRt"/>
</dbReference>
<reference evidence="3 4" key="1">
    <citation type="journal article" date="2016" name="Nat. Commun.">
        <title>Thousands of microbial genomes shed light on interconnected biogeochemical processes in an aquifer system.</title>
        <authorList>
            <person name="Anantharaman K."/>
            <person name="Brown C.T."/>
            <person name="Hug L.A."/>
            <person name="Sharon I."/>
            <person name="Castelle C.J."/>
            <person name="Probst A.J."/>
            <person name="Thomas B.C."/>
            <person name="Singh A."/>
            <person name="Wilkins M.J."/>
            <person name="Karaoz U."/>
            <person name="Brodie E.L."/>
            <person name="Williams K.H."/>
            <person name="Hubbard S.S."/>
            <person name="Banfield J.F."/>
        </authorList>
    </citation>
    <scope>NUCLEOTIDE SEQUENCE [LARGE SCALE GENOMIC DNA]</scope>
</reference>
<dbReference type="Gene3D" id="3.20.20.70">
    <property type="entry name" value="Aldolase class I"/>
    <property type="match status" value="2"/>
</dbReference>
<evidence type="ECO:0000256" key="1">
    <source>
        <dbReference type="ARBA" id="ARBA00005502"/>
    </source>
</evidence>
<comment type="caution">
    <text evidence="3">The sequence shown here is derived from an EMBL/GenBank/DDBJ whole genome shotgun (WGS) entry which is preliminary data.</text>
</comment>
<accession>A0A1G2AC56</accession>
<dbReference type="Pfam" id="PF00478">
    <property type="entry name" value="IMPDH"/>
    <property type="match status" value="1"/>
</dbReference>
<dbReference type="InterPro" id="IPR005990">
    <property type="entry name" value="IMP_DH"/>
</dbReference>
<comment type="similarity">
    <text evidence="1">Belongs to the IMPDH/GMPR family.</text>
</comment>
<protein>
    <recommendedName>
        <fullName evidence="2">IMP dehydrogenase/GMP reductase domain-containing protein</fullName>
    </recommendedName>
</protein>
<dbReference type="EMBL" id="MHJU01000009">
    <property type="protein sequence ID" value="OGY73627.1"/>
    <property type="molecule type" value="Genomic_DNA"/>
</dbReference>
<dbReference type="SUPFAM" id="SSF51412">
    <property type="entry name" value="Inosine monophosphate dehydrogenase (IMPDH)"/>
    <property type="match status" value="1"/>
</dbReference>
<dbReference type="PANTHER" id="PTHR11911">
    <property type="entry name" value="INOSINE-5-MONOPHOSPHATE DEHYDROGENASE RELATED"/>
    <property type="match status" value="1"/>
</dbReference>
<dbReference type="GO" id="GO:0006183">
    <property type="term" value="P:GTP biosynthetic process"/>
    <property type="evidence" value="ECO:0007669"/>
    <property type="project" value="TreeGrafter"/>
</dbReference>
<dbReference type="AlphaFoldDB" id="A0A1G2AC56"/>
<dbReference type="FunFam" id="3.20.20.70:FF:000424">
    <property type="entry name" value="Inosine-5'-monophosphate dehydrogenase 2"/>
    <property type="match status" value="1"/>
</dbReference>
<evidence type="ECO:0000259" key="2">
    <source>
        <dbReference type="Pfam" id="PF00478"/>
    </source>
</evidence>
<dbReference type="PANTHER" id="PTHR11911:SF111">
    <property type="entry name" value="INOSINE-5'-MONOPHOSPHATE DEHYDROGENASE"/>
    <property type="match status" value="1"/>
</dbReference>
<gene>
    <name evidence="3" type="ORF">A3H61_00345</name>
</gene>
<name>A0A1G2AC56_9BACT</name>
<dbReference type="CDD" id="cd00381">
    <property type="entry name" value="IMPDH"/>
    <property type="match status" value="1"/>
</dbReference>
<proteinExistence type="inferred from homology"/>
<dbReference type="SMART" id="SM01240">
    <property type="entry name" value="IMPDH"/>
    <property type="match status" value="1"/>
</dbReference>
<evidence type="ECO:0000313" key="3">
    <source>
        <dbReference type="EMBL" id="OGY73627.1"/>
    </source>
</evidence>
<dbReference type="Proteomes" id="UP000178315">
    <property type="component" value="Unassembled WGS sequence"/>
</dbReference>